<evidence type="ECO:0000313" key="5">
    <source>
        <dbReference type="Proteomes" id="UP000564644"/>
    </source>
</evidence>
<protein>
    <recommendedName>
        <fullName evidence="3">HTH araC/xylS-type domain-containing protein</fullName>
    </recommendedName>
</protein>
<gene>
    <name evidence="4" type="ORF">H7C18_18010</name>
</gene>
<dbReference type="GO" id="GO:0043565">
    <property type="term" value="F:sequence-specific DNA binding"/>
    <property type="evidence" value="ECO:0007669"/>
    <property type="project" value="InterPro"/>
</dbReference>
<dbReference type="AlphaFoldDB" id="A0A7X0SMN3"/>
<dbReference type="GO" id="GO:0003700">
    <property type="term" value="F:DNA-binding transcription factor activity"/>
    <property type="evidence" value="ECO:0007669"/>
    <property type="project" value="InterPro"/>
</dbReference>
<name>A0A7X0SMN3_9BACL</name>
<dbReference type="Gene3D" id="1.10.10.60">
    <property type="entry name" value="Homeodomain-like"/>
    <property type="match status" value="1"/>
</dbReference>
<evidence type="ECO:0000256" key="2">
    <source>
        <dbReference type="ARBA" id="ARBA00023163"/>
    </source>
</evidence>
<accession>A0A7X0SMN3</accession>
<dbReference type="InterPro" id="IPR018060">
    <property type="entry name" value="HTH_AraC"/>
</dbReference>
<keyword evidence="2" id="KW-0804">Transcription</keyword>
<organism evidence="4 5">
    <name type="scientific">Cohnella zeiphila</name>
    <dbReference type="NCBI Taxonomy" id="2761120"/>
    <lineage>
        <taxon>Bacteria</taxon>
        <taxon>Bacillati</taxon>
        <taxon>Bacillota</taxon>
        <taxon>Bacilli</taxon>
        <taxon>Bacillales</taxon>
        <taxon>Paenibacillaceae</taxon>
        <taxon>Cohnella</taxon>
    </lineage>
</organism>
<evidence type="ECO:0000259" key="3">
    <source>
        <dbReference type="PROSITE" id="PS01124"/>
    </source>
</evidence>
<feature type="domain" description="HTH araC/xylS-type" evidence="3">
    <location>
        <begin position="1"/>
        <end position="44"/>
    </location>
</feature>
<evidence type="ECO:0000256" key="1">
    <source>
        <dbReference type="ARBA" id="ARBA00023015"/>
    </source>
</evidence>
<dbReference type="PROSITE" id="PS01124">
    <property type="entry name" value="HTH_ARAC_FAMILY_2"/>
    <property type="match status" value="1"/>
</dbReference>
<reference evidence="4 5" key="1">
    <citation type="submission" date="2020-08" db="EMBL/GenBank/DDBJ databases">
        <title>Cohnella phylogeny.</title>
        <authorList>
            <person name="Dunlap C."/>
        </authorList>
    </citation>
    <scope>NUCLEOTIDE SEQUENCE [LARGE SCALE GENOMIC DNA]</scope>
    <source>
        <strain evidence="4 5">CBP 2801</strain>
    </source>
</reference>
<proteinExistence type="predicted"/>
<dbReference type="SUPFAM" id="SSF46689">
    <property type="entry name" value="Homeodomain-like"/>
    <property type="match status" value="1"/>
</dbReference>
<keyword evidence="5" id="KW-1185">Reference proteome</keyword>
<evidence type="ECO:0000313" key="4">
    <source>
        <dbReference type="EMBL" id="MBB6732812.1"/>
    </source>
</evidence>
<keyword evidence="1" id="KW-0805">Transcription regulation</keyword>
<dbReference type="InterPro" id="IPR009057">
    <property type="entry name" value="Homeodomain-like_sf"/>
</dbReference>
<dbReference type="EMBL" id="JACJVO010000021">
    <property type="protein sequence ID" value="MBB6732812.1"/>
    <property type="molecule type" value="Genomic_DNA"/>
</dbReference>
<dbReference type="Proteomes" id="UP000564644">
    <property type="component" value="Unassembled WGS sequence"/>
</dbReference>
<sequence length="48" mass="5606">MRLLTSTDKPASWIADAVGLKKNSYYCKLFKSHMGIAPHQNRKRWVEQ</sequence>
<comment type="caution">
    <text evidence="4">The sequence shown here is derived from an EMBL/GenBank/DDBJ whole genome shotgun (WGS) entry which is preliminary data.</text>
</comment>